<dbReference type="OrthoDB" id="10250817at2759"/>
<evidence type="ECO:0000259" key="13">
    <source>
        <dbReference type="PROSITE" id="PS00300"/>
    </source>
</evidence>
<dbReference type="Pfam" id="PF00448">
    <property type="entry name" value="SRP54"/>
    <property type="match status" value="1"/>
</dbReference>
<dbReference type="GO" id="GO:0006616">
    <property type="term" value="P:SRP-dependent cotranslational protein targeting to membrane, translocation"/>
    <property type="evidence" value="ECO:0007669"/>
    <property type="project" value="TreeGrafter"/>
</dbReference>
<dbReference type="Pfam" id="PF02881">
    <property type="entry name" value="SRP54_N"/>
    <property type="match status" value="1"/>
</dbReference>
<dbReference type="InterPro" id="IPR003593">
    <property type="entry name" value="AAA+_ATPase"/>
</dbReference>
<evidence type="ECO:0000256" key="11">
    <source>
        <dbReference type="ARBA" id="ARBA00035672"/>
    </source>
</evidence>
<keyword evidence="4" id="KW-0547">Nucleotide-binding</keyword>
<dbReference type="GO" id="GO:0005829">
    <property type="term" value="C:cytosol"/>
    <property type="evidence" value="ECO:0007669"/>
    <property type="project" value="TreeGrafter"/>
</dbReference>
<sequence>MITDLGRSINNTLSSLFSSKIDDSTIDNAIEEICSSLLASNVNPKYVQNLQGDLKDKLSRMPTGFNKSKAVQNAVFESLVKLLDPKKEGYEIARGQSNVVVFVGLQGCGKTTSICKYAYYHKKKGMKVGIVCADTFRAGAFDQVKQNALKIKVPFYGSEEADPVVVASEGVCRFRKEDFDLILVDTSGRHTQETDLFVEMKEIIQAVRPNNIVFVMDAGIGQSAEDQALGFKQAVDVGTIIITKVDGTTKAGGAISSVAATQCPIQFVGTGEGMDDFEPFNAKGFVSRMLGMGDVEGLYKKMADLNIDEKEVVEKLKKGSFTLKDFYTQYQQLLSLGPMTKLLEMIPGFSNMPLPNEQMFKKIVYIFDSFSAPELNSDGTLLEREPQRIMRVSRGSGTSPRDVSELLVQFRKMSQMMKQIASIPGLGDSLFHDPSNLSVSQKAKIKQSAKNVLPKDIMENLSRFF</sequence>
<comment type="catalytic activity">
    <reaction evidence="12">
        <text>GTP + H2O = GDP + phosphate + H(+)</text>
        <dbReference type="Rhea" id="RHEA:19669"/>
        <dbReference type="ChEBI" id="CHEBI:15377"/>
        <dbReference type="ChEBI" id="CHEBI:15378"/>
        <dbReference type="ChEBI" id="CHEBI:37565"/>
        <dbReference type="ChEBI" id="CHEBI:43474"/>
        <dbReference type="ChEBI" id="CHEBI:58189"/>
        <dbReference type="EC" id="3.6.5.4"/>
    </reaction>
    <physiologicalReaction direction="left-to-right" evidence="12">
        <dbReference type="Rhea" id="RHEA:19670"/>
    </physiologicalReaction>
</comment>
<evidence type="ECO:0000313" key="14">
    <source>
        <dbReference type="EMBL" id="KAF9761534.1"/>
    </source>
</evidence>
<dbReference type="InterPro" id="IPR022941">
    <property type="entry name" value="SRP54"/>
</dbReference>
<keyword evidence="3" id="KW-0963">Cytoplasm</keyword>
<evidence type="ECO:0000256" key="9">
    <source>
        <dbReference type="ARBA" id="ARBA00023274"/>
    </source>
</evidence>
<dbReference type="InterPro" id="IPR013822">
    <property type="entry name" value="Signal_recog_particl_SRP54_hlx"/>
</dbReference>
<dbReference type="EC" id="3.6.5.4" evidence="11"/>
<gene>
    <name evidence="14" type="primary">SRP54</name>
    <name evidence="14" type="ORF">NGRA_2582</name>
</gene>
<comment type="caution">
    <text evidence="14">The sequence shown here is derived from an EMBL/GenBank/DDBJ whole genome shotgun (WGS) entry which is preliminary data.</text>
</comment>
<dbReference type="EMBL" id="SBJO01000314">
    <property type="protein sequence ID" value="KAF9761534.1"/>
    <property type="molecule type" value="Genomic_DNA"/>
</dbReference>
<dbReference type="SUPFAM" id="SSF52540">
    <property type="entry name" value="P-loop containing nucleoside triphosphate hydrolases"/>
    <property type="match status" value="1"/>
</dbReference>
<dbReference type="InterPro" id="IPR000897">
    <property type="entry name" value="SRP54_GTPase_dom"/>
</dbReference>
<dbReference type="SMART" id="SM00963">
    <property type="entry name" value="SRP54_N"/>
    <property type="match status" value="1"/>
</dbReference>
<dbReference type="CDD" id="cd17875">
    <property type="entry name" value="SRP54_G"/>
    <property type="match status" value="1"/>
</dbReference>
<feature type="domain" description="SRP54-type proteins GTP-binding" evidence="13">
    <location>
        <begin position="264"/>
        <end position="277"/>
    </location>
</feature>
<dbReference type="SUPFAM" id="SSF47364">
    <property type="entry name" value="Domain of the SRP/SRP receptor G-proteins"/>
    <property type="match status" value="1"/>
</dbReference>
<evidence type="ECO:0000256" key="10">
    <source>
        <dbReference type="ARBA" id="ARBA00034905"/>
    </source>
</evidence>
<dbReference type="SMART" id="SM00382">
    <property type="entry name" value="AAA"/>
    <property type="match status" value="1"/>
</dbReference>
<evidence type="ECO:0000256" key="3">
    <source>
        <dbReference type="ARBA" id="ARBA00022490"/>
    </source>
</evidence>
<reference evidence="14 15" key="1">
    <citation type="journal article" date="2020" name="Genome Biol. Evol.">
        <title>Comparative genomics of strictly vertically transmitted, feminizing microsporidia endosymbionts of amphipod crustaceans.</title>
        <authorList>
            <person name="Cormier A."/>
            <person name="Chebbi M.A."/>
            <person name="Giraud I."/>
            <person name="Wattier R."/>
            <person name="Teixeira M."/>
            <person name="Gilbert C."/>
            <person name="Rigaud T."/>
            <person name="Cordaux R."/>
        </authorList>
    </citation>
    <scope>NUCLEOTIDE SEQUENCE [LARGE SCALE GENOMIC DNA]</scope>
    <source>
        <strain evidence="14 15">Ou3-Ou53</strain>
    </source>
</reference>
<keyword evidence="6" id="KW-0694">RNA-binding</keyword>
<dbReference type="Gene3D" id="1.10.260.30">
    <property type="entry name" value="Signal recognition particle, SRP54 subunit, M-domain"/>
    <property type="match status" value="1"/>
</dbReference>
<evidence type="ECO:0000256" key="2">
    <source>
        <dbReference type="ARBA" id="ARBA00005450"/>
    </source>
</evidence>
<dbReference type="AlphaFoldDB" id="A0A9P6GWT0"/>
<dbReference type="InterPro" id="IPR027417">
    <property type="entry name" value="P-loop_NTPase"/>
</dbReference>
<dbReference type="PANTHER" id="PTHR11564:SF5">
    <property type="entry name" value="SIGNAL RECOGNITION PARTICLE SUBUNIT SRP54"/>
    <property type="match status" value="1"/>
</dbReference>
<dbReference type="PROSITE" id="PS00300">
    <property type="entry name" value="SRP54"/>
    <property type="match status" value="1"/>
</dbReference>
<evidence type="ECO:0000313" key="15">
    <source>
        <dbReference type="Proteomes" id="UP000740883"/>
    </source>
</evidence>
<dbReference type="Proteomes" id="UP000740883">
    <property type="component" value="Unassembled WGS sequence"/>
</dbReference>
<dbReference type="GO" id="GO:0003924">
    <property type="term" value="F:GTPase activity"/>
    <property type="evidence" value="ECO:0007669"/>
    <property type="project" value="InterPro"/>
</dbReference>
<evidence type="ECO:0000256" key="5">
    <source>
        <dbReference type="ARBA" id="ARBA00022801"/>
    </source>
</evidence>
<accession>A0A9P6GWT0</accession>
<dbReference type="GO" id="GO:0030942">
    <property type="term" value="F:endoplasmic reticulum signal peptide binding"/>
    <property type="evidence" value="ECO:0007669"/>
    <property type="project" value="TreeGrafter"/>
</dbReference>
<evidence type="ECO:0000256" key="12">
    <source>
        <dbReference type="ARBA" id="ARBA00048157"/>
    </source>
</evidence>
<keyword evidence="7" id="KW-0342">GTP-binding</keyword>
<dbReference type="SUPFAM" id="SSF47446">
    <property type="entry name" value="Signal peptide-binding domain"/>
    <property type="match status" value="1"/>
</dbReference>
<dbReference type="GO" id="GO:0008312">
    <property type="term" value="F:7S RNA binding"/>
    <property type="evidence" value="ECO:0007669"/>
    <property type="project" value="InterPro"/>
</dbReference>
<dbReference type="InterPro" id="IPR036891">
    <property type="entry name" value="Signal_recog_part_SRP54_M_sf"/>
</dbReference>
<dbReference type="Gene3D" id="1.20.120.140">
    <property type="entry name" value="Signal recognition particle SRP54, nucleotide-binding domain"/>
    <property type="match status" value="1"/>
</dbReference>
<dbReference type="GO" id="GO:0005786">
    <property type="term" value="C:signal recognition particle, endoplasmic reticulum targeting"/>
    <property type="evidence" value="ECO:0007669"/>
    <property type="project" value="UniProtKB-KW"/>
</dbReference>
<protein>
    <recommendedName>
        <fullName evidence="11">signal-recognition-particle GTPase</fullName>
        <ecNumber evidence="11">3.6.5.4</ecNumber>
    </recommendedName>
    <alternativeName>
        <fullName evidence="10">Signal recognition particle 54 kDa protein homolog</fullName>
    </alternativeName>
</protein>
<proteinExistence type="inferred from homology"/>
<keyword evidence="15" id="KW-1185">Reference proteome</keyword>
<dbReference type="Pfam" id="PF02978">
    <property type="entry name" value="SRP_SPB"/>
    <property type="match status" value="1"/>
</dbReference>
<keyword evidence="5" id="KW-0378">Hydrolase</keyword>
<dbReference type="InterPro" id="IPR042101">
    <property type="entry name" value="SRP54_N_sf"/>
</dbReference>
<evidence type="ECO:0000256" key="7">
    <source>
        <dbReference type="ARBA" id="ARBA00023134"/>
    </source>
</evidence>
<evidence type="ECO:0000256" key="1">
    <source>
        <dbReference type="ARBA" id="ARBA00004496"/>
    </source>
</evidence>
<evidence type="ECO:0000256" key="6">
    <source>
        <dbReference type="ARBA" id="ARBA00022884"/>
    </source>
</evidence>
<dbReference type="HAMAP" id="MF_00306">
    <property type="entry name" value="SRP54"/>
    <property type="match status" value="1"/>
</dbReference>
<evidence type="ECO:0000256" key="4">
    <source>
        <dbReference type="ARBA" id="ARBA00022741"/>
    </source>
</evidence>
<evidence type="ECO:0000256" key="8">
    <source>
        <dbReference type="ARBA" id="ARBA00023135"/>
    </source>
</evidence>
<dbReference type="InterPro" id="IPR004125">
    <property type="entry name" value="Signal_recog_particle_SRP54_M"/>
</dbReference>
<comment type="subcellular location">
    <subcellularLocation>
        <location evidence="1">Cytoplasm</location>
    </subcellularLocation>
</comment>
<dbReference type="InterPro" id="IPR036225">
    <property type="entry name" value="SRP/SRP_N"/>
</dbReference>
<dbReference type="SMART" id="SM00962">
    <property type="entry name" value="SRP54"/>
    <property type="match status" value="1"/>
</dbReference>
<name>A0A9P6GWT0_9MICR</name>
<dbReference type="FunFam" id="3.40.50.300:FF:000022">
    <property type="entry name" value="Signal recognition particle 54 kDa subunit"/>
    <property type="match status" value="1"/>
</dbReference>
<dbReference type="GO" id="GO:0005525">
    <property type="term" value="F:GTP binding"/>
    <property type="evidence" value="ECO:0007669"/>
    <property type="project" value="UniProtKB-KW"/>
</dbReference>
<dbReference type="PANTHER" id="PTHR11564">
    <property type="entry name" value="SIGNAL RECOGNITION PARTICLE 54K PROTEIN SRP54"/>
    <property type="match status" value="1"/>
</dbReference>
<organism evidence="14 15">
    <name type="scientific">Nosema granulosis</name>
    <dbReference type="NCBI Taxonomy" id="83296"/>
    <lineage>
        <taxon>Eukaryota</taxon>
        <taxon>Fungi</taxon>
        <taxon>Fungi incertae sedis</taxon>
        <taxon>Microsporidia</taxon>
        <taxon>Nosematidae</taxon>
        <taxon>Nosema</taxon>
    </lineage>
</organism>
<keyword evidence="9" id="KW-0687">Ribonucleoprotein</keyword>
<comment type="similarity">
    <text evidence="2">Belongs to the GTP-binding SRP family. SRP54 subfamily.</text>
</comment>
<keyword evidence="8" id="KW-0733">Signal recognition particle</keyword>
<dbReference type="Gene3D" id="3.40.50.300">
    <property type="entry name" value="P-loop containing nucleotide triphosphate hydrolases"/>
    <property type="match status" value="1"/>
</dbReference>